<organism evidence="2 3">
    <name type="scientific">Plakobranchus ocellatus</name>
    <dbReference type="NCBI Taxonomy" id="259542"/>
    <lineage>
        <taxon>Eukaryota</taxon>
        <taxon>Metazoa</taxon>
        <taxon>Spiralia</taxon>
        <taxon>Lophotrochozoa</taxon>
        <taxon>Mollusca</taxon>
        <taxon>Gastropoda</taxon>
        <taxon>Heterobranchia</taxon>
        <taxon>Euthyneura</taxon>
        <taxon>Panpulmonata</taxon>
        <taxon>Sacoglossa</taxon>
        <taxon>Placobranchoidea</taxon>
        <taxon>Plakobranchidae</taxon>
        <taxon>Plakobranchus</taxon>
    </lineage>
</organism>
<proteinExistence type="predicted"/>
<evidence type="ECO:0000313" key="3">
    <source>
        <dbReference type="Proteomes" id="UP000735302"/>
    </source>
</evidence>
<keyword evidence="1" id="KW-1133">Transmembrane helix</keyword>
<dbReference type="EMBL" id="BLXT01000179">
    <property type="protein sequence ID" value="GFN74881.1"/>
    <property type="molecule type" value="Genomic_DNA"/>
</dbReference>
<keyword evidence="1" id="KW-0812">Transmembrane</keyword>
<evidence type="ECO:0000313" key="2">
    <source>
        <dbReference type="EMBL" id="GFN74881.1"/>
    </source>
</evidence>
<comment type="caution">
    <text evidence="2">The sequence shown here is derived from an EMBL/GenBank/DDBJ whole genome shotgun (WGS) entry which is preliminary data.</text>
</comment>
<accession>A0AAV3XWP1</accession>
<gene>
    <name evidence="2" type="ORF">PoB_000138700</name>
</gene>
<evidence type="ECO:0000256" key="1">
    <source>
        <dbReference type="SAM" id="Phobius"/>
    </source>
</evidence>
<dbReference type="AlphaFoldDB" id="A0AAV3XWP1"/>
<dbReference type="Proteomes" id="UP000735302">
    <property type="component" value="Unassembled WGS sequence"/>
</dbReference>
<keyword evidence="3" id="KW-1185">Reference proteome</keyword>
<keyword evidence="1" id="KW-0472">Membrane</keyword>
<feature type="transmembrane region" description="Helical" evidence="1">
    <location>
        <begin position="6"/>
        <end position="22"/>
    </location>
</feature>
<name>A0AAV3XWP1_9GAST</name>
<protein>
    <submittedName>
        <fullName evidence="2">Uncharacterized protein</fullName>
    </submittedName>
</protein>
<reference evidence="2 3" key="1">
    <citation type="journal article" date="2021" name="Elife">
        <title>Chloroplast acquisition without the gene transfer in kleptoplastic sea slugs, Plakobranchus ocellatus.</title>
        <authorList>
            <person name="Maeda T."/>
            <person name="Takahashi S."/>
            <person name="Yoshida T."/>
            <person name="Shimamura S."/>
            <person name="Takaki Y."/>
            <person name="Nagai Y."/>
            <person name="Toyoda A."/>
            <person name="Suzuki Y."/>
            <person name="Arimoto A."/>
            <person name="Ishii H."/>
            <person name="Satoh N."/>
            <person name="Nishiyama T."/>
            <person name="Hasebe M."/>
            <person name="Maruyama T."/>
            <person name="Minagawa J."/>
            <person name="Obokata J."/>
            <person name="Shigenobu S."/>
        </authorList>
    </citation>
    <scope>NUCLEOTIDE SEQUENCE [LARGE SCALE GENOMIC DNA]</scope>
</reference>
<sequence length="90" mass="10094">MASKSVVYVAVVCVSCIAFCTVDSCRKRRKPINCLVGYYYPIEKNGKCGVYECTGYEYRYVHKGCDFNGPCYMKGQKANGKTCTRAGTWT</sequence>